<accession>A0ABW2K974</accession>
<comment type="caution">
    <text evidence="1">The sequence shown here is derived from an EMBL/GenBank/DDBJ whole genome shotgun (WGS) entry which is preliminary data.</text>
</comment>
<dbReference type="EMBL" id="JBHTBY010000017">
    <property type="protein sequence ID" value="MFC7322623.1"/>
    <property type="molecule type" value="Genomic_DNA"/>
</dbReference>
<gene>
    <name evidence="1" type="ORF">ACFQMN_17300</name>
</gene>
<evidence type="ECO:0000313" key="2">
    <source>
        <dbReference type="Proteomes" id="UP001596494"/>
    </source>
</evidence>
<keyword evidence="2" id="KW-1185">Reference proteome</keyword>
<protein>
    <submittedName>
        <fullName evidence="1">Uncharacterized protein</fullName>
    </submittedName>
</protein>
<organism evidence="1 2">
    <name type="scientific">Halobacillus campisalis</name>
    <dbReference type="NCBI Taxonomy" id="435909"/>
    <lineage>
        <taxon>Bacteria</taxon>
        <taxon>Bacillati</taxon>
        <taxon>Bacillota</taxon>
        <taxon>Bacilli</taxon>
        <taxon>Bacillales</taxon>
        <taxon>Bacillaceae</taxon>
        <taxon>Halobacillus</taxon>
    </lineage>
</organism>
<dbReference type="Proteomes" id="UP001596494">
    <property type="component" value="Unassembled WGS sequence"/>
</dbReference>
<name>A0ABW2K974_9BACI</name>
<evidence type="ECO:0000313" key="1">
    <source>
        <dbReference type="EMBL" id="MFC7322623.1"/>
    </source>
</evidence>
<dbReference type="RefSeq" id="WP_289214996.1">
    <property type="nucleotide sequence ID" value="NZ_JAPVRC010000002.1"/>
</dbReference>
<proteinExistence type="predicted"/>
<sequence length="134" mass="15732">MSILRGKAALNISTSIVKVDVSKCRGYSYSSEGWHYLTAVLKQFINNPALDYQSSVLKKYYDLYQPKSLMDCLFYGEGYKHLRPPWSPLRWRFYTKWMTGENQHFGPNSDEFGEKVFLRIVSIYKKVKGRWVLA</sequence>
<reference evidence="2" key="1">
    <citation type="journal article" date="2019" name="Int. J. Syst. Evol. Microbiol.">
        <title>The Global Catalogue of Microorganisms (GCM) 10K type strain sequencing project: providing services to taxonomists for standard genome sequencing and annotation.</title>
        <authorList>
            <consortium name="The Broad Institute Genomics Platform"/>
            <consortium name="The Broad Institute Genome Sequencing Center for Infectious Disease"/>
            <person name="Wu L."/>
            <person name="Ma J."/>
        </authorList>
    </citation>
    <scope>NUCLEOTIDE SEQUENCE [LARGE SCALE GENOMIC DNA]</scope>
    <source>
        <strain evidence="2">CCUG 73951</strain>
    </source>
</reference>